<comment type="caution">
    <text evidence="1">The sequence shown here is derived from an EMBL/GenBank/DDBJ whole genome shotgun (WGS) entry which is preliminary data.</text>
</comment>
<protein>
    <recommendedName>
        <fullName evidence="3">Myb-like domain-containing protein</fullName>
    </recommendedName>
</protein>
<organism evidence="1 2">
    <name type="scientific">Aphanomyces astaci</name>
    <name type="common">Crayfish plague agent</name>
    <dbReference type="NCBI Taxonomy" id="112090"/>
    <lineage>
        <taxon>Eukaryota</taxon>
        <taxon>Sar</taxon>
        <taxon>Stramenopiles</taxon>
        <taxon>Oomycota</taxon>
        <taxon>Saprolegniomycetes</taxon>
        <taxon>Saprolegniales</taxon>
        <taxon>Verrucalvaceae</taxon>
        <taxon>Aphanomyces</taxon>
    </lineage>
</organism>
<name>A0A425D136_APHAT</name>
<dbReference type="Proteomes" id="UP000284702">
    <property type="component" value="Unassembled WGS sequence"/>
</dbReference>
<dbReference type="VEuPathDB" id="FungiDB:H257_07657"/>
<dbReference type="PANTHER" id="PTHR37558:SF1">
    <property type="entry name" value="HTH CENPB-TYPE DOMAIN-CONTAINING PROTEIN"/>
    <property type="match status" value="1"/>
</dbReference>
<dbReference type="EMBL" id="MZMZ02003055">
    <property type="protein sequence ID" value="RQM23014.1"/>
    <property type="molecule type" value="Genomic_DNA"/>
</dbReference>
<accession>A0A425D136</accession>
<proteinExistence type="predicted"/>
<sequence>MATPTKRRNFTEGEDIMLLRQVTLEMLFEARRDQVMERWAEVASGLNTADEFRRTDIDAKKACNHFILLLDAHRKANNQSQQASGVAEDVGEKVVLLDDLLAAYDDVKGTEARRAEANRHAAEQMEAMESQIRAEALESVGKRKRDKDGDDTVTCGGKFMTVFTLMHDQAQADLEFQRTKFETEVNERRLDSQLLAEQLRQQPQSMIALMKLIVKKSTNN</sequence>
<gene>
    <name evidence="1" type="ORF">B5M09_004764</name>
</gene>
<evidence type="ECO:0008006" key="3">
    <source>
        <dbReference type="Google" id="ProtNLM"/>
    </source>
</evidence>
<dbReference type="PANTHER" id="PTHR37558">
    <property type="entry name" value="HTH CENPB-TYPE DOMAIN-CONTAINING PROTEIN"/>
    <property type="match status" value="1"/>
</dbReference>
<evidence type="ECO:0000313" key="2">
    <source>
        <dbReference type="Proteomes" id="UP000284702"/>
    </source>
</evidence>
<keyword evidence="2" id="KW-1185">Reference proteome</keyword>
<dbReference type="AlphaFoldDB" id="A0A425D136"/>
<evidence type="ECO:0000313" key="1">
    <source>
        <dbReference type="EMBL" id="RQM23014.1"/>
    </source>
</evidence>
<reference evidence="1" key="1">
    <citation type="submission" date="2018-07" db="EMBL/GenBank/DDBJ databases">
        <title>Annotation of Aphanomyces astaci genome assembly.</title>
        <authorList>
            <person name="Studholme D.J."/>
        </authorList>
    </citation>
    <scope>NUCLEOTIDE SEQUENCE [LARGE SCALE GENOMIC DNA]</scope>
    <source>
        <strain evidence="1">Pc</strain>
    </source>
</reference>